<evidence type="ECO:0000313" key="2">
    <source>
        <dbReference type="Proteomes" id="UP000215126"/>
    </source>
</evidence>
<dbReference type="AlphaFoldDB" id="A0A239S5U8"/>
<proteinExistence type="predicted"/>
<organism evidence="1 2">
    <name type="scientific">Pandoraea sputorum</name>
    <dbReference type="NCBI Taxonomy" id="93222"/>
    <lineage>
        <taxon>Bacteria</taxon>
        <taxon>Pseudomonadati</taxon>
        <taxon>Pseudomonadota</taxon>
        <taxon>Betaproteobacteria</taxon>
        <taxon>Burkholderiales</taxon>
        <taxon>Burkholderiaceae</taxon>
        <taxon>Pandoraea</taxon>
    </lineage>
</organism>
<protein>
    <submittedName>
        <fullName evidence="1">Uncharacterized protein</fullName>
    </submittedName>
</protein>
<gene>
    <name evidence="1" type="ORF">SAMEA4530655_00020</name>
</gene>
<keyword evidence="2" id="KW-1185">Reference proteome</keyword>
<name>A0A239S5U8_9BURK</name>
<accession>A0A239S5U8</accession>
<dbReference type="KEGG" id="pspu:NA29_04425"/>
<dbReference type="Proteomes" id="UP000215126">
    <property type="component" value="Chromosome 1"/>
</dbReference>
<dbReference type="EMBL" id="LT906435">
    <property type="protein sequence ID" value="SNU80837.1"/>
    <property type="molecule type" value="Genomic_DNA"/>
</dbReference>
<dbReference type="GeneID" id="88092728"/>
<dbReference type="RefSeq" id="WP_039394325.1">
    <property type="nucleotide sequence ID" value="NZ_CABPRX010000001.1"/>
</dbReference>
<evidence type="ECO:0000313" key="1">
    <source>
        <dbReference type="EMBL" id="SNU80837.1"/>
    </source>
</evidence>
<reference evidence="1 2" key="1">
    <citation type="submission" date="2017-06" db="EMBL/GenBank/DDBJ databases">
        <authorList>
            <consortium name="Pathogen Informatics"/>
        </authorList>
    </citation>
    <scope>NUCLEOTIDE SEQUENCE [LARGE SCALE GENOMIC DNA]</scope>
    <source>
        <strain evidence="1 2">NCTC13161</strain>
    </source>
</reference>
<sequence length="303" mass="33810">MESVSNNNVVTGVPPTVVQVESEERRPSAGGLTTDLSAVAQARPDPAPLGEGHAPAVLRSNVAARAASGTEWAATVEKVKQEVWQAVRDGVAAGHDMNTPASFLALDEEGKKQVVQLTVNWVFTPVNEETENRFNRFTSNGDVRLYLKRTVSKEDHDKILNVLAKIPGKARHYVELRMKNYGMVAKIYNNIVDQAKDDIWQATTDGMTFNRAATTPASFWKLSENQRKSVVQDAVGKLPGISGIQVEPRLKSLDGNPDFQSYMKGTLTPWNYNYMMDKFKFHEHYDTRMRIKEIVDRLDMVSG</sequence>